<dbReference type="Gene3D" id="3.90.50.10">
    <property type="entry name" value="Photosynthetic Reaction Center, subunit H, domain 2"/>
    <property type="match status" value="2"/>
</dbReference>
<evidence type="ECO:0000313" key="3">
    <source>
        <dbReference type="Proteomes" id="UP000198850"/>
    </source>
</evidence>
<gene>
    <name evidence="2" type="ORF">SAMN05443550_10938</name>
</gene>
<dbReference type="Proteomes" id="UP000198850">
    <property type="component" value="Unassembled WGS sequence"/>
</dbReference>
<feature type="domain" description="PRC-barrel" evidence="1">
    <location>
        <begin position="155"/>
        <end position="218"/>
    </location>
</feature>
<dbReference type="GO" id="GO:0030077">
    <property type="term" value="C:plasma membrane light-harvesting complex"/>
    <property type="evidence" value="ECO:0007669"/>
    <property type="project" value="InterPro"/>
</dbReference>
<dbReference type="AlphaFoldDB" id="A0A1H4G4U6"/>
<dbReference type="InterPro" id="IPR014747">
    <property type="entry name" value="Bac_photo_RC_H_C"/>
</dbReference>
<dbReference type="EMBL" id="FNRA01000009">
    <property type="protein sequence ID" value="SEB04619.1"/>
    <property type="molecule type" value="Genomic_DNA"/>
</dbReference>
<evidence type="ECO:0000259" key="1">
    <source>
        <dbReference type="Pfam" id="PF05239"/>
    </source>
</evidence>
<organism evidence="2 3">
    <name type="scientific">Pedobacter hartonius</name>
    <dbReference type="NCBI Taxonomy" id="425514"/>
    <lineage>
        <taxon>Bacteria</taxon>
        <taxon>Pseudomonadati</taxon>
        <taxon>Bacteroidota</taxon>
        <taxon>Sphingobacteriia</taxon>
        <taxon>Sphingobacteriales</taxon>
        <taxon>Sphingobacteriaceae</taxon>
        <taxon>Pedobacter</taxon>
    </lineage>
</organism>
<name>A0A1H4G4U6_9SPHI</name>
<dbReference type="OrthoDB" id="9793882at2"/>
<reference evidence="2 3" key="1">
    <citation type="submission" date="2016-10" db="EMBL/GenBank/DDBJ databases">
        <authorList>
            <person name="de Groot N.N."/>
        </authorList>
    </citation>
    <scope>NUCLEOTIDE SEQUENCE [LARGE SCALE GENOMIC DNA]</scope>
    <source>
        <strain evidence="2 3">DSM 19033</strain>
    </source>
</reference>
<dbReference type="STRING" id="425514.SAMN05443550_10938"/>
<evidence type="ECO:0000313" key="2">
    <source>
        <dbReference type="EMBL" id="SEB04619.1"/>
    </source>
</evidence>
<proteinExistence type="predicted"/>
<dbReference type="InterPro" id="IPR011033">
    <property type="entry name" value="PRC_barrel-like_sf"/>
</dbReference>
<sequence length="252" mass="28908">MLRNVKSLTGFTMGATDGEFGKVEEFYFDDESWTARYLVVETGSWLFGRKMLISPVALEKPDLENKVFPVRLTKEQIKNSPDIDTERPVSRQQEVDLHSHYEWPYYNSAGIGFYGSIGMMGMMDSRVPFEDIISDKYAEEQFTNPHLRGTREVTGYDIHAADGVIGEVEDFIIDEETWSIRFLVVNTGNWLPGKKVLISPKWISNVNWAESSVIVDLTVDAVKNSPEYDPSLPFHETYEVDLYIYYGRSVDE</sequence>
<dbReference type="SUPFAM" id="SSF50346">
    <property type="entry name" value="PRC-barrel domain"/>
    <property type="match status" value="2"/>
</dbReference>
<accession>A0A1H4G4U6</accession>
<dbReference type="RefSeq" id="WP_090558271.1">
    <property type="nucleotide sequence ID" value="NZ_FNRA01000009.1"/>
</dbReference>
<dbReference type="GO" id="GO:0019684">
    <property type="term" value="P:photosynthesis, light reaction"/>
    <property type="evidence" value="ECO:0007669"/>
    <property type="project" value="InterPro"/>
</dbReference>
<dbReference type="InterPro" id="IPR027275">
    <property type="entry name" value="PRC-brl_dom"/>
</dbReference>
<dbReference type="Pfam" id="PF05239">
    <property type="entry name" value="PRC"/>
    <property type="match status" value="1"/>
</dbReference>
<keyword evidence="3" id="KW-1185">Reference proteome</keyword>
<protein>
    <submittedName>
        <fullName evidence="2">PRC-barrel domain-containing protein</fullName>
    </submittedName>
</protein>